<gene>
    <name evidence="4" type="ORF">SAMN05444171_1227</name>
</gene>
<sequence>MNHERSFDVDNMLSASWDQLLAIDLASEVEYFSSDKRCTIQELRRFFAIKCYRDLLVRLKTAREGKTSFDALRSVAREMRQYALERPALWAAASRTLTSDCAEWRAGHKELCDLIKSVFAECGVHGQHAEDALYMLRSLVRGFAVHQILGSFLHVHSYDESFERVLEIYVAGVRSVGAAAAKAAVEGPGLISPGLRNLSKP</sequence>
<keyword evidence="1" id="KW-0805">Transcription regulation</keyword>
<name>A0A1M6TYI6_9BRAD</name>
<dbReference type="EMBL" id="FNTI01000001">
    <property type="protein sequence ID" value="SEC35996.1"/>
    <property type="molecule type" value="Genomic_DNA"/>
</dbReference>
<evidence type="ECO:0000259" key="3">
    <source>
        <dbReference type="Pfam" id="PF13305"/>
    </source>
</evidence>
<evidence type="ECO:0000313" key="4">
    <source>
        <dbReference type="EMBL" id="SEC35996.1"/>
    </source>
</evidence>
<proteinExistence type="predicted"/>
<organism evidence="4 5">
    <name type="scientific">Bradyrhizobium lablabi</name>
    <dbReference type="NCBI Taxonomy" id="722472"/>
    <lineage>
        <taxon>Bacteria</taxon>
        <taxon>Pseudomonadati</taxon>
        <taxon>Pseudomonadota</taxon>
        <taxon>Alphaproteobacteria</taxon>
        <taxon>Hyphomicrobiales</taxon>
        <taxon>Nitrobacteraceae</taxon>
        <taxon>Bradyrhizobium</taxon>
    </lineage>
</organism>
<dbReference type="Pfam" id="PF13305">
    <property type="entry name" value="TetR_C_33"/>
    <property type="match status" value="1"/>
</dbReference>
<evidence type="ECO:0000256" key="2">
    <source>
        <dbReference type="ARBA" id="ARBA00023163"/>
    </source>
</evidence>
<dbReference type="Proteomes" id="UP000183208">
    <property type="component" value="Unassembled WGS sequence"/>
</dbReference>
<evidence type="ECO:0000313" key="5">
    <source>
        <dbReference type="Proteomes" id="UP000183208"/>
    </source>
</evidence>
<dbReference type="OrthoDB" id="8229582at2"/>
<reference evidence="4 5" key="1">
    <citation type="submission" date="2016-10" db="EMBL/GenBank/DDBJ databases">
        <authorList>
            <person name="de Groot N.N."/>
        </authorList>
    </citation>
    <scope>NUCLEOTIDE SEQUENCE [LARGE SCALE GENOMIC DNA]</scope>
    <source>
        <strain evidence="4 5">GAS522</strain>
    </source>
</reference>
<keyword evidence="2" id="KW-0804">Transcription</keyword>
<accession>A0A1M6TYI6</accession>
<dbReference type="SUPFAM" id="SSF48498">
    <property type="entry name" value="Tetracyclin repressor-like, C-terminal domain"/>
    <property type="match status" value="1"/>
</dbReference>
<dbReference type="AlphaFoldDB" id="A0A1M6TYI6"/>
<feature type="domain" description="HTH-type transcriptional regulator MT1864/Rv1816-like C-terminal" evidence="3">
    <location>
        <begin position="72"/>
        <end position="167"/>
    </location>
</feature>
<dbReference type="RefSeq" id="WP_074816836.1">
    <property type="nucleotide sequence ID" value="NZ_FNTI01000001.1"/>
</dbReference>
<evidence type="ECO:0000256" key="1">
    <source>
        <dbReference type="ARBA" id="ARBA00023015"/>
    </source>
</evidence>
<dbReference type="InterPro" id="IPR025996">
    <property type="entry name" value="MT1864/Rv1816-like_C"/>
</dbReference>
<protein>
    <submittedName>
        <fullName evidence="4">WHG domain-containing protein</fullName>
    </submittedName>
</protein>
<dbReference type="Gene3D" id="1.10.357.10">
    <property type="entry name" value="Tetracycline Repressor, domain 2"/>
    <property type="match status" value="1"/>
</dbReference>
<dbReference type="InterPro" id="IPR036271">
    <property type="entry name" value="Tet_transcr_reg_TetR-rel_C_sf"/>
</dbReference>